<accession>A0AAV3Z9X3</accession>
<evidence type="ECO:0000313" key="2">
    <source>
        <dbReference type="EMBL" id="GFN91562.1"/>
    </source>
</evidence>
<keyword evidence="1" id="KW-0812">Transmembrane</keyword>
<dbReference type="EMBL" id="BLXT01002152">
    <property type="protein sequence ID" value="GFN91562.1"/>
    <property type="molecule type" value="Genomic_DNA"/>
</dbReference>
<gene>
    <name evidence="2" type="ORF">PoB_001806800</name>
</gene>
<comment type="caution">
    <text evidence="2">The sequence shown here is derived from an EMBL/GenBank/DDBJ whole genome shotgun (WGS) entry which is preliminary data.</text>
</comment>
<reference evidence="2 3" key="1">
    <citation type="journal article" date="2021" name="Elife">
        <title>Chloroplast acquisition without the gene transfer in kleptoplastic sea slugs, Plakobranchus ocellatus.</title>
        <authorList>
            <person name="Maeda T."/>
            <person name="Takahashi S."/>
            <person name="Yoshida T."/>
            <person name="Shimamura S."/>
            <person name="Takaki Y."/>
            <person name="Nagai Y."/>
            <person name="Toyoda A."/>
            <person name="Suzuki Y."/>
            <person name="Arimoto A."/>
            <person name="Ishii H."/>
            <person name="Satoh N."/>
            <person name="Nishiyama T."/>
            <person name="Hasebe M."/>
            <person name="Maruyama T."/>
            <person name="Minagawa J."/>
            <person name="Obokata J."/>
            <person name="Shigenobu S."/>
        </authorList>
    </citation>
    <scope>NUCLEOTIDE SEQUENCE [LARGE SCALE GENOMIC DNA]</scope>
</reference>
<keyword evidence="1" id="KW-1133">Transmembrane helix</keyword>
<keyword evidence="1" id="KW-0472">Membrane</keyword>
<keyword evidence="3" id="KW-1185">Reference proteome</keyword>
<organism evidence="2 3">
    <name type="scientific">Plakobranchus ocellatus</name>
    <dbReference type="NCBI Taxonomy" id="259542"/>
    <lineage>
        <taxon>Eukaryota</taxon>
        <taxon>Metazoa</taxon>
        <taxon>Spiralia</taxon>
        <taxon>Lophotrochozoa</taxon>
        <taxon>Mollusca</taxon>
        <taxon>Gastropoda</taxon>
        <taxon>Heterobranchia</taxon>
        <taxon>Euthyneura</taxon>
        <taxon>Panpulmonata</taxon>
        <taxon>Sacoglossa</taxon>
        <taxon>Placobranchoidea</taxon>
        <taxon>Plakobranchidae</taxon>
        <taxon>Plakobranchus</taxon>
    </lineage>
</organism>
<feature type="transmembrane region" description="Helical" evidence="1">
    <location>
        <begin position="685"/>
        <end position="707"/>
    </location>
</feature>
<dbReference type="AlphaFoldDB" id="A0AAV3Z9X3"/>
<sequence>MKTRREVTAFKKFHLFELGQPELCVYGERKKNLCSSLRDVDLEIAALNGTIQFEIPKMSWILDAKLNYKVGHDSPFIICKLISQCIDLFVEVGNTSIKISFTLAEWQLNYSDKADILLYRGRKKYRVRVHSPDLNRHTETKETRNVVDHFASFRIESPIYPRRLFVAKDQHFSGVLCIEGTWCADRFFWIAYDFHNTFSISVTIDILDDDNENVFSFFHFTKTRIYLYHLSVSTSPEFHLKVKFYVELQHDDRYHGCPVILQECVDFASYYKMKDIFPVKSFFDPQTSNFFFLPPNRKINVDSCVMNFKDDLSEATFRQQSPLKEFLDTIKYIPDPIRIMITFEMQNSTVGVYYYLIRVIEWHGMPDSILLSWSLEDQRAKFKATTPWALGRRLAMYSVAFEKFSRGYYLRCNQDTTCPNKWTVAYQQGQVTVTMQMYIEHNISDIISSPDPLQWQVYFFDGETSEGIFLQYQRLLFFPLGITAYGFQMLTGVHGPGRTVIYSIILDPKESYVHFLFIFPSLDDAGIRCSMGQLCLGKFSFSIQTNRRELLFERRYMNMDETKEMANYAVLIWIRAMSSFRIYRFVSHITYTSSDFQVTIPNVTSLATTRGSPVTTPSVVSNAISSYSPATILNDASVTTPSDASVTTTSDASVAISRDASVTTTSDSLVSAQHEDSANISWERWITVLMAIFAGACLLAFVTVLMFHIAKSRKFRSQFVTDHQAPTEISHRRQSDGYEVLPGERMSGDYELIVEDRRLSGGYESMLNEDFPRNILCDRSVSFSSHYEKISLENLRPSPQGASALTQKDEALLKKSKSCGDLAGGKADTFVHADKKALMKQQSETFCSILGEQNIEEEEQPRLAWFMLRDSKDEDGRYTGAFYSIEAKQSTELKDFSTRGRCSADADGECEYLTPLDCSREHEDYLELIAD</sequence>
<evidence type="ECO:0000313" key="3">
    <source>
        <dbReference type="Proteomes" id="UP000735302"/>
    </source>
</evidence>
<evidence type="ECO:0000256" key="1">
    <source>
        <dbReference type="SAM" id="Phobius"/>
    </source>
</evidence>
<name>A0AAV3Z9X3_9GAST</name>
<protein>
    <submittedName>
        <fullName evidence="2">Uncharacterized protein</fullName>
    </submittedName>
</protein>
<dbReference type="Proteomes" id="UP000735302">
    <property type="component" value="Unassembled WGS sequence"/>
</dbReference>
<proteinExistence type="predicted"/>